<accession>A0ACC6VIQ8</accession>
<protein>
    <submittedName>
        <fullName evidence="1">Uncharacterized protein</fullName>
    </submittedName>
</protein>
<evidence type="ECO:0000313" key="1">
    <source>
        <dbReference type="EMBL" id="MFB9811047.1"/>
    </source>
</evidence>
<sequence>MDDDAVDDVVIALCAAIAAQDTGNAR</sequence>
<dbReference type="Proteomes" id="UP001589559">
    <property type="component" value="Unassembled WGS sequence"/>
</dbReference>
<reference evidence="1" key="1">
    <citation type="submission" date="2024-09" db="EMBL/GenBank/DDBJ databases">
        <authorList>
            <person name="Sun Q."/>
            <person name="Mori K."/>
        </authorList>
    </citation>
    <scope>NUCLEOTIDE SEQUENCE</scope>
    <source>
        <strain evidence="1">JCM 19018</strain>
    </source>
</reference>
<keyword evidence="2" id="KW-1185">Reference proteome</keyword>
<name>A0ACC6VIQ8_9EURY</name>
<dbReference type="EMBL" id="JBHMAK010000002">
    <property type="protein sequence ID" value="MFB9811047.1"/>
    <property type="molecule type" value="Genomic_DNA"/>
</dbReference>
<evidence type="ECO:0000313" key="2">
    <source>
        <dbReference type="Proteomes" id="UP001589559"/>
    </source>
</evidence>
<gene>
    <name evidence="1" type="ORF">ACFFN7_06640</name>
</gene>
<organism evidence="1 2">
    <name type="scientific">Haloarcula sebkhae</name>
    <dbReference type="NCBI Taxonomy" id="932660"/>
    <lineage>
        <taxon>Archaea</taxon>
        <taxon>Methanobacteriati</taxon>
        <taxon>Methanobacteriota</taxon>
        <taxon>Stenosarchaea group</taxon>
        <taxon>Halobacteria</taxon>
        <taxon>Halobacteriales</taxon>
        <taxon>Haloarculaceae</taxon>
        <taxon>Haloarcula</taxon>
    </lineage>
</organism>
<proteinExistence type="predicted"/>
<comment type="caution">
    <text evidence="1">The sequence shown here is derived from an EMBL/GenBank/DDBJ whole genome shotgun (WGS) entry which is preliminary data.</text>
</comment>